<dbReference type="EMBL" id="GBXM01092051">
    <property type="protein sequence ID" value="JAH16526.1"/>
    <property type="molecule type" value="Transcribed_RNA"/>
</dbReference>
<accession>A0A0E9QI21</accession>
<dbReference type="AlphaFoldDB" id="A0A0E9QI21"/>
<sequence length="34" mass="3866">MIMLHSDLSGRHFGRQVRRQAPITPTLQAVFQSS</sequence>
<reference evidence="1" key="2">
    <citation type="journal article" date="2015" name="Fish Shellfish Immunol.">
        <title>Early steps in the European eel (Anguilla anguilla)-Vibrio vulnificus interaction in the gills: Role of the RtxA13 toxin.</title>
        <authorList>
            <person name="Callol A."/>
            <person name="Pajuelo D."/>
            <person name="Ebbesson L."/>
            <person name="Teles M."/>
            <person name="MacKenzie S."/>
            <person name="Amaro C."/>
        </authorList>
    </citation>
    <scope>NUCLEOTIDE SEQUENCE</scope>
</reference>
<proteinExistence type="predicted"/>
<protein>
    <submittedName>
        <fullName evidence="1">Uncharacterized protein</fullName>
    </submittedName>
</protein>
<organism evidence="1">
    <name type="scientific">Anguilla anguilla</name>
    <name type="common">European freshwater eel</name>
    <name type="synonym">Muraena anguilla</name>
    <dbReference type="NCBI Taxonomy" id="7936"/>
    <lineage>
        <taxon>Eukaryota</taxon>
        <taxon>Metazoa</taxon>
        <taxon>Chordata</taxon>
        <taxon>Craniata</taxon>
        <taxon>Vertebrata</taxon>
        <taxon>Euteleostomi</taxon>
        <taxon>Actinopterygii</taxon>
        <taxon>Neopterygii</taxon>
        <taxon>Teleostei</taxon>
        <taxon>Anguilliformes</taxon>
        <taxon>Anguillidae</taxon>
        <taxon>Anguilla</taxon>
    </lineage>
</organism>
<name>A0A0E9QI21_ANGAN</name>
<reference evidence="1" key="1">
    <citation type="submission" date="2014-11" db="EMBL/GenBank/DDBJ databases">
        <authorList>
            <person name="Amaro Gonzalez C."/>
        </authorList>
    </citation>
    <scope>NUCLEOTIDE SEQUENCE</scope>
</reference>
<evidence type="ECO:0000313" key="1">
    <source>
        <dbReference type="EMBL" id="JAH16526.1"/>
    </source>
</evidence>